<evidence type="ECO:0000256" key="3">
    <source>
        <dbReference type="ARBA" id="ARBA00023163"/>
    </source>
</evidence>
<organism evidence="5 6">
    <name type="scientific">Microbacterium keratanolyticum</name>
    <dbReference type="NCBI Taxonomy" id="67574"/>
    <lineage>
        <taxon>Bacteria</taxon>
        <taxon>Bacillati</taxon>
        <taxon>Actinomycetota</taxon>
        <taxon>Actinomycetes</taxon>
        <taxon>Micrococcales</taxon>
        <taxon>Microbacteriaceae</taxon>
        <taxon>Microbacterium</taxon>
    </lineage>
</organism>
<keyword evidence="6" id="KW-1185">Reference proteome</keyword>
<keyword evidence="2" id="KW-0238">DNA-binding</keyword>
<proteinExistence type="predicted"/>
<dbReference type="EMBL" id="BSET01000002">
    <property type="protein sequence ID" value="GLK02222.1"/>
    <property type="molecule type" value="Genomic_DNA"/>
</dbReference>
<comment type="caution">
    <text evidence="5">The sequence shown here is derived from an EMBL/GenBank/DDBJ whole genome shotgun (WGS) entry which is preliminary data.</text>
</comment>
<dbReference type="InterPro" id="IPR050679">
    <property type="entry name" value="Bact_HTH_transcr_reg"/>
</dbReference>
<gene>
    <name evidence="5" type="ORF">GCM10017596_19370</name>
</gene>
<dbReference type="SMART" id="SM00345">
    <property type="entry name" value="HTH_GNTR"/>
    <property type="match status" value="1"/>
</dbReference>
<dbReference type="InterPro" id="IPR000524">
    <property type="entry name" value="Tscrpt_reg_HTH_GntR"/>
</dbReference>
<keyword evidence="1" id="KW-0805">Transcription regulation</keyword>
<dbReference type="Proteomes" id="UP001142325">
    <property type="component" value="Unassembled WGS sequence"/>
</dbReference>
<dbReference type="GO" id="GO:0045892">
    <property type="term" value="P:negative regulation of DNA-templated transcription"/>
    <property type="evidence" value="ECO:0007669"/>
    <property type="project" value="TreeGrafter"/>
</dbReference>
<dbReference type="InterPro" id="IPR036388">
    <property type="entry name" value="WH-like_DNA-bd_sf"/>
</dbReference>
<dbReference type="GO" id="GO:0003700">
    <property type="term" value="F:DNA-binding transcription factor activity"/>
    <property type="evidence" value="ECO:0007669"/>
    <property type="project" value="InterPro"/>
</dbReference>
<sequence length="244" mass="26697">MTLMKLPPVRDRRPLAVQVYDSLFDALSTSRDPHAALPTEEELTRQLGVSRTTVRQALALLEEDGVIERGPGRRRHIAGMAPARLGTVVSLEAMARTHSPVVVRRVARTPSPATEWNSRLLEIQRGDDIVTWESELLIGDRIVASALEFIEAGHEPVDASDEATLFAQLGAQYQAKAALTSLRLAPYITDTRRIGSPRKEARTLVTVTFTAQAPGKFVYLAKHVVDLSVVPLDLFATSSAPDEA</sequence>
<dbReference type="InterPro" id="IPR036390">
    <property type="entry name" value="WH_DNA-bd_sf"/>
</dbReference>
<dbReference type="SUPFAM" id="SSF46785">
    <property type="entry name" value="Winged helix' DNA-binding domain"/>
    <property type="match status" value="1"/>
</dbReference>
<protein>
    <recommendedName>
        <fullName evidence="4">HTH gntR-type domain-containing protein</fullName>
    </recommendedName>
</protein>
<dbReference type="Pfam" id="PF00392">
    <property type="entry name" value="GntR"/>
    <property type="match status" value="1"/>
</dbReference>
<keyword evidence="3" id="KW-0804">Transcription</keyword>
<evidence type="ECO:0000256" key="1">
    <source>
        <dbReference type="ARBA" id="ARBA00023015"/>
    </source>
</evidence>
<dbReference type="PRINTS" id="PR00035">
    <property type="entry name" value="HTHGNTR"/>
</dbReference>
<dbReference type="GO" id="GO:0003677">
    <property type="term" value="F:DNA binding"/>
    <property type="evidence" value="ECO:0007669"/>
    <property type="project" value="UniProtKB-KW"/>
</dbReference>
<evidence type="ECO:0000313" key="6">
    <source>
        <dbReference type="Proteomes" id="UP001142325"/>
    </source>
</evidence>
<evidence type="ECO:0000259" key="4">
    <source>
        <dbReference type="PROSITE" id="PS50949"/>
    </source>
</evidence>
<name>A0A9W6HTL9_9MICO</name>
<evidence type="ECO:0000313" key="5">
    <source>
        <dbReference type="EMBL" id="GLK02222.1"/>
    </source>
</evidence>
<reference evidence="5" key="1">
    <citation type="journal article" date="2014" name="Int. J. Syst. Evol. Microbiol.">
        <title>Complete genome sequence of Corynebacterium casei LMG S-19264T (=DSM 44701T), isolated from a smear-ripened cheese.</title>
        <authorList>
            <consortium name="US DOE Joint Genome Institute (JGI-PGF)"/>
            <person name="Walter F."/>
            <person name="Albersmeier A."/>
            <person name="Kalinowski J."/>
            <person name="Ruckert C."/>
        </authorList>
    </citation>
    <scope>NUCLEOTIDE SEQUENCE</scope>
    <source>
        <strain evidence="5">VKM Ac-1958</strain>
    </source>
</reference>
<dbReference type="PANTHER" id="PTHR44846:SF1">
    <property type="entry name" value="MANNOSYL-D-GLYCERATE TRANSPORT_METABOLISM SYSTEM REPRESSOR MNGR-RELATED"/>
    <property type="match status" value="1"/>
</dbReference>
<dbReference type="Gene3D" id="1.10.10.10">
    <property type="entry name" value="Winged helix-like DNA-binding domain superfamily/Winged helix DNA-binding domain"/>
    <property type="match status" value="1"/>
</dbReference>
<dbReference type="PANTHER" id="PTHR44846">
    <property type="entry name" value="MANNOSYL-D-GLYCERATE TRANSPORT/METABOLISM SYSTEM REPRESSOR MNGR-RELATED"/>
    <property type="match status" value="1"/>
</dbReference>
<feature type="domain" description="HTH gntR-type" evidence="4">
    <location>
        <begin position="13"/>
        <end position="80"/>
    </location>
</feature>
<accession>A0A9W6HTL9</accession>
<dbReference type="PROSITE" id="PS50949">
    <property type="entry name" value="HTH_GNTR"/>
    <property type="match status" value="1"/>
</dbReference>
<evidence type="ECO:0000256" key="2">
    <source>
        <dbReference type="ARBA" id="ARBA00023125"/>
    </source>
</evidence>
<dbReference type="CDD" id="cd07377">
    <property type="entry name" value="WHTH_GntR"/>
    <property type="match status" value="1"/>
</dbReference>
<reference evidence="5" key="2">
    <citation type="submission" date="2023-01" db="EMBL/GenBank/DDBJ databases">
        <authorList>
            <person name="Sun Q."/>
            <person name="Evtushenko L."/>
        </authorList>
    </citation>
    <scope>NUCLEOTIDE SEQUENCE</scope>
    <source>
        <strain evidence="5">VKM Ac-1958</strain>
    </source>
</reference>
<dbReference type="AlphaFoldDB" id="A0A9W6HTL9"/>